<feature type="transmembrane region" description="Helical" evidence="7">
    <location>
        <begin position="211"/>
        <end position="229"/>
    </location>
</feature>
<dbReference type="InterPro" id="IPR011701">
    <property type="entry name" value="MFS"/>
</dbReference>
<comment type="subcellular location">
    <subcellularLocation>
        <location evidence="1">Membrane</location>
        <topology evidence="1">Multi-pass membrane protein</topology>
    </subcellularLocation>
</comment>
<proteinExistence type="predicted"/>
<dbReference type="GO" id="GO:0006820">
    <property type="term" value="P:monoatomic anion transport"/>
    <property type="evidence" value="ECO:0007669"/>
    <property type="project" value="TreeGrafter"/>
</dbReference>
<evidence type="ECO:0000256" key="5">
    <source>
        <dbReference type="ARBA" id="ARBA00022989"/>
    </source>
</evidence>
<feature type="transmembrane region" description="Helical" evidence="7">
    <location>
        <begin position="323"/>
        <end position="345"/>
    </location>
</feature>
<evidence type="ECO:0000256" key="1">
    <source>
        <dbReference type="ARBA" id="ARBA00004141"/>
    </source>
</evidence>
<sequence>MGPDFSSTFEGFLIRLASLKFFSSFCSVGLRIFLSRPTGCLEQYCNVKETSASVFPSRILLYLKTVDLSLQPISVFNVLANSCCVNFQTYTDFGNHDLMKSIKLYLWFNSKCGVTYPAMMAIWARWAPPLERSRLIAMSASGGSFGAFVALPLTGYICQMLGWPTVFYICGAGCLWAVFWFIFVSDDPRNHRRISKEEQDYIIKTGTGHGWSLPLLHMALSVQLWAIIVTQMCSNWAYYTLLTSLPTYMDVILHFDLQSNGFLSSLPYLGSWLMAWLSGVMADALIERRVFSVTVVRKIFTFVGLFLPSVFLVAVVYAGCDHILIVTFLTLSMTTGGFSAAGVFINQIDIAPRYAGFLLGITNTFGTIPGVVAPIRTLAGWAKVFWVAAGINAGGAVIYTLLGSGKLQPWRYNMLFLFTR</sequence>
<evidence type="ECO:0000256" key="2">
    <source>
        <dbReference type="ARBA" id="ARBA00022448"/>
    </source>
</evidence>
<feature type="transmembrane region" description="Helical" evidence="7">
    <location>
        <begin position="12"/>
        <end position="34"/>
    </location>
</feature>
<keyword evidence="2" id="KW-0813">Transport</keyword>
<feature type="transmembrane region" description="Helical" evidence="7">
    <location>
        <begin position="236"/>
        <end position="255"/>
    </location>
</feature>
<dbReference type="Proteomes" id="UP000264840">
    <property type="component" value="Unplaced"/>
</dbReference>
<evidence type="ECO:0000313" key="8">
    <source>
        <dbReference type="Ensembl" id="ENSHBUP00000015268.1"/>
    </source>
</evidence>
<reference evidence="8" key="1">
    <citation type="submission" date="2025-08" db="UniProtKB">
        <authorList>
            <consortium name="Ensembl"/>
        </authorList>
    </citation>
    <scope>IDENTIFICATION</scope>
</reference>
<dbReference type="AlphaFoldDB" id="A0A3Q2W2H9"/>
<dbReference type="InterPro" id="IPR050382">
    <property type="entry name" value="MFS_Na/Anion_cotransporter"/>
</dbReference>
<dbReference type="Gene3D" id="1.20.1250.20">
    <property type="entry name" value="MFS general substrate transporter like domains"/>
    <property type="match status" value="2"/>
</dbReference>
<keyword evidence="3 7" id="KW-0812">Transmembrane</keyword>
<evidence type="ECO:0000256" key="7">
    <source>
        <dbReference type="SAM" id="Phobius"/>
    </source>
</evidence>
<dbReference type="PANTHER" id="PTHR11662:SF284">
    <property type="entry name" value="SMALL INTESTINE URATE EXPORTER-RELATED"/>
    <property type="match status" value="1"/>
</dbReference>
<dbReference type="GeneTree" id="ENSGT00940000166232"/>
<feature type="transmembrane region" description="Helical" evidence="7">
    <location>
        <begin position="357"/>
        <end position="378"/>
    </location>
</feature>
<name>A0A3Q2W2H9_HAPBU</name>
<dbReference type="SUPFAM" id="SSF103473">
    <property type="entry name" value="MFS general substrate transporter"/>
    <property type="match status" value="1"/>
</dbReference>
<dbReference type="FunFam" id="1.20.1250.20:FF:000003">
    <property type="entry name" value="Solute carrier family 17 member 3"/>
    <property type="match status" value="1"/>
</dbReference>
<feature type="transmembrane region" description="Helical" evidence="7">
    <location>
        <begin position="384"/>
        <end position="402"/>
    </location>
</feature>
<dbReference type="Ensembl" id="ENSHBUT00000023492.1">
    <property type="protein sequence ID" value="ENSHBUP00000015268.1"/>
    <property type="gene ID" value="ENSHBUG00000017195.1"/>
</dbReference>
<keyword evidence="5 7" id="KW-1133">Transmembrane helix</keyword>
<dbReference type="OMA" id="VIMNVEC"/>
<feature type="transmembrane region" description="Helical" evidence="7">
    <location>
        <begin position="298"/>
        <end position="317"/>
    </location>
</feature>
<evidence type="ECO:0000256" key="4">
    <source>
        <dbReference type="ARBA" id="ARBA00022847"/>
    </source>
</evidence>
<evidence type="ECO:0000256" key="6">
    <source>
        <dbReference type="ARBA" id="ARBA00023136"/>
    </source>
</evidence>
<keyword evidence="6 7" id="KW-0472">Membrane</keyword>
<organism evidence="8 9">
    <name type="scientific">Haplochromis burtoni</name>
    <name type="common">Burton's mouthbrooder</name>
    <name type="synonym">Chromis burtoni</name>
    <dbReference type="NCBI Taxonomy" id="8153"/>
    <lineage>
        <taxon>Eukaryota</taxon>
        <taxon>Metazoa</taxon>
        <taxon>Chordata</taxon>
        <taxon>Craniata</taxon>
        <taxon>Vertebrata</taxon>
        <taxon>Euteleostomi</taxon>
        <taxon>Actinopterygii</taxon>
        <taxon>Neopterygii</taxon>
        <taxon>Teleostei</taxon>
        <taxon>Neoteleostei</taxon>
        <taxon>Acanthomorphata</taxon>
        <taxon>Ovalentaria</taxon>
        <taxon>Cichlomorphae</taxon>
        <taxon>Cichliformes</taxon>
        <taxon>Cichlidae</taxon>
        <taxon>African cichlids</taxon>
        <taxon>Pseudocrenilabrinae</taxon>
        <taxon>Haplochromini</taxon>
        <taxon>Haplochromis</taxon>
    </lineage>
</organism>
<evidence type="ECO:0000313" key="9">
    <source>
        <dbReference type="Proteomes" id="UP000264840"/>
    </source>
</evidence>
<dbReference type="PANTHER" id="PTHR11662">
    <property type="entry name" value="SOLUTE CARRIER FAMILY 17"/>
    <property type="match status" value="1"/>
</dbReference>
<keyword evidence="9" id="KW-1185">Reference proteome</keyword>
<protein>
    <submittedName>
        <fullName evidence="8">Sialin-like</fullName>
    </submittedName>
</protein>
<dbReference type="GO" id="GO:0015293">
    <property type="term" value="F:symporter activity"/>
    <property type="evidence" value="ECO:0007669"/>
    <property type="project" value="UniProtKB-KW"/>
</dbReference>
<dbReference type="Pfam" id="PF07690">
    <property type="entry name" value="MFS_1"/>
    <property type="match status" value="1"/>
</dbReference>
<feature type="transmembrane region" description="Helical" evidence="7">
    <location>
        <begin position="165"/>
        <end position="183"/>
    </location>
</feature>
<feature type="transmembrane region" description="Helical" evidence="7">
    <location>
        <begin position="267"/>
        <end position="286"/>
    </location>
</feature>
<reference evidence="8" key="2">
    <citation type="submission" date="2025-09" db="UniProtKB">
        <authorList>
            <consortium name="Ensembl"/>
        </authorList>
    </citation>
    <scope>IDENTIFICATION</scope>
</reference>
<dbReference type="GO" id="GO:0016324">
    <property type="term" value="C:apical plasma membrane"/>
    <property type="evidence" value="ECO:0007669"/>
    <property type="project" value="TreeGrafter"/>
</dbReference>
<dbReference type="FunFam" id="1.20.1250.20:FF:001045">
    <property type="entry name" value="Solute carrier family 17 (sodium phosphate), member 3"/>
    <property type="match status" value="1"/>
</dbReference>
<accession>A0A3Q2W2H9</accession>
<feature type="transmembrane region" description="Helical" evidence="7">
    <location>
        <begin position="136"/>
        <end position="158"/>
    </location>
</feature>
<evidence type="ECO:0000256" key="3">
    <source>
        <dbReference type="ARBA" id="ARBA00022692"/>
    </source>
</evidence>
<feature type="transmembrane region" description="Helical" evidence="7">
    <location>
        <begin position="104"/>
        <end position="124"/>
    </location>
</feature>
<keyword evidence="4" id="KW-0769">Symport</keyword>
<dbReference type="InterPro" id="IPR036259">
    <property type="entry name" value="MFS_trans_sf"/>
</dbReference>
<dbReference type="STRING" id="8153.ENSHBUP00000015268"/>